<dbReference type="EMBL" id="PNBA02000021">
    <property type="protein sequence ID" value="KAG6386900.1"/>
    <property type="molecule type" value="Genomic_DNA"/>
</dbReference>
<comment type="caution">
    <text evidence="2">The sequence shown here is derived from an EMBL/GenBank/DDBJ whole genome shotgun (WGS) entry which is preliminary data.</text>
</comment>
<organism evidence="2">
    <name type="scientific">Salvia splendens</name>
    <name type="common">Scarlet sage</name>
    <dbReference type="NCBI Taxonomy" id="180675"/>
    <lineage>
        <taxon>Eukaryota</taxon>
        <taxon>Viridiplantae</taxon>
        <taxon>Streptophyta</taxon>
        <taxon>Embryophyta</taxon>
        <taxon>Tracheophyta</taxon>
        <taxon>Spermatophyta</taxon>
        <taxon>Magnoliopsida</taxon>
        <taxon>eudicotyledons</taxon>
        <taxon>Gunneridae</taxon>
        <taxon>Pentapetalae</taxon>
        <taxon>asterids</taxon>
        <taxon>lamiids</taxon>
        <taxon>Lamiales</taxon>
        <taxon>Lamiaceae</taxon>
        <taxon>Nepetoideae</taxon>
        <taxon>Mentheae</taxon>
        <taxon>Salviinae</taxon>
        <taxon>Salvia</taxon>
        <taxon>Salvia subgen. Calosphace</taxon>
        <taxon>core Calosphace</taxon>
    </lineage>
</organism>
<accession>A0A8X8W2I2</accession>
<proteinExistence type="predicted"/>
<feature type="transmembrane region" description="Helical" evidence="1">
    <location>
        <begin position="99"/>
        <end position="121"/>
    </location>
</feature>
<gene>
    <name evidence="2" type="ORF">SASPL_152077</name>
</gene>
<keyword evidence="1" id="KW-1133">Transmembrane helix</keyword>
<dbReference type="Proteomes" id="UP000298416">
    <property type="component" value="Unassembled WGS sequence"/>
</dbReference>
<evidence type="ECO:0000256" key="1">
    <source>
        <dbReference type="SAM" id="Phobius"/>
    </source>
</evidence>
<keyword evidence="1" id="KW-0472">Membrane</keyword>
<evidence type="ECO:0000313" key="3">
    <source>
        <dbReference type="Proteomes" id="UP000298416"/>
    </source>
</evidence>
<keyword evidence="1" id="KW-0812">Transmembrane</keyword>
<reference evidence="2" key="1">
    <citation type="submission" date="2018-01" db="EMBL/GenBank/DDBJ databases">
        <authorList>
            <person name="Mao J.F."/>
        </authorList>
    </citation>
    <scope>NUCLEOTIDE SEQUENCE</scope>
    <source>
        <strain evidence="2">Huo1</strain>
        <tissue evidence="2">Leaf</tissue>
    </source>
</reference>
<name>A0A8X8W2I2_SALSN</name>
<sequence length="129" mass="15040">MQLYTVVKVSAEVDEEKRFNTFAMNLDEEVREIPNFKWVDIDLVFFPFCVFKRDYTVCFCFARKAVVIIDGSKEEDDRDLRLNYGDIPETLVDSRISTYYIGLMLGYVIGFYVSHLGLCNLRELGLIPN</sequence>
<dbReference type="AlphaFoldDB" id="A0A8X8W2I2"/>
<reference evidence="2" key="2">
    <citation type="submission" date="2020-08" db="EMBL/GenBank/DDBJ databases">
        <title>Plant Genome Project.</title>
        <authorList>
            <person name="Zhang R.-G."/>
        </authorList>
    </citation>
    <scope>NUCLEOTIDE SEQUENCE</scope>
    <source>
        <strain evidence="2">Huo1</strain>
        <tissue evidence="2">Leaf</tissue>
    </source>
</reference>
<keyword evidence="3" id="KW-1185">Reference proteome</keyword>
<protein>
    <submittedName>
        <fullName evidence="2">Uncharacterized protein</fullName>
    </submittedName>
</protein>
<evidence type="ECO:0000313" key="2">
    <source>
        <dbReference type="EMBL" id="KAG6386900.1"/>
    </source>
</evidence>